<dbReference type="InterPro" id="IPR029062">
    <property type="entry name" value="Class_I_gatase-like"/>
</dbReference>
<dbReference type="OrthoDB" id="9803764at2"/>
<dbReference type="CDD" id="cd03139">
    <property type="entry name" value="GATase1_PfpI_2"/>
    <property type="match status" value="1"/>
</dbReference>
<dbReference type="AlphaFoldDB" id="A0A160N3X0"/>
<accession>A0A160N3X0</accession>
<dbReference type="STRING" id="445710.ATSB10_30330"/>
<dbReference type="EMBL" id="CP014841">
    <property type="protein sequence ID" value="AND70487.1"/>
    <property type="molecule type" value="Genomic_DNA"/>
</dbReference>
<dbReference type="PANTHER" id="PTHR43130">
    <property type="entry name" value="ARAC-FAMILY TRANSCRIPTIONAL REGULATOR"/>
    <property type="match status" value="1"/>
</dbReference>
<protein>
    <submittedName>
        <fullName evidence="2">Thiazole biosynthesis protein ThiJ</fullName>
    </submittedName>
</protein>
<dbReference type="InterPro" id="IPR002818">
    <property type="entry name" value="DJ-1/PfpI"/>
</dbReference>
<dbReference type="InterPro" id="IPR052158">
    <property type="entry name" value="INH-QAR"/>
</dbReference>
<dbReference type="Proteomes" id="UP000077255">
    <property type="component" value="Chromosome"/>
</dbReference>
<keyword evidence="3" id="KW-1185">Reference proteome</keyword>
<gene>
    <name evidence="2" type="ORF">ATSB10_30330</name>
</gene>
<dbReference type="PATRIC" id="fig|445710.3.peg.3031"/>
<dbReference type="Gene3D" id="3.40.50.880">
    <property type="match status" value="1"/>
</dbReference>
<feature type="domain" description="DJ-1/PfpI" evidence="1">
    <location>
        <begin position="4"/>
        <end position="162"/>
    </location>
</feature>
<proteinExistence type="predicted"/>
<evidence type="ECO:0000259" key="1">
    <source>
        <dbReference type="Pfam" id="PF01965"/>
    </source>
</evidence>
<dbReference type="KEGG" id="dtx:ATSB10_30330"/>
<dbReference type="PANTHER" id="PTHR43130:SF2">
    <property type="entry name" value="DJ-1_PFPI DOMAIN-CONTAINING PROTEIN"/>
    <property type="match status" value="1"/>
</dbReference>
<sequence>MTHVVIPLYEGVTPLDFAGPYQLLHALPDMDITLAAIDRKEIVADGLTLGALGDLERIGPCDILLVPGGLGCVAALETSRFLAAIRRLAKDATYVTSVCTGSLILAAAGLLDGRRAACHWAFRELLRAFGAIPDAGRVVRDGRCITGGGVTAGTDFALALIAELRGAAAAQGAQLLLEYAPEPPFNAGLPETAPPSVLKAVNARLSHGVADATRRIAIVAEQLRDAG</sequence>
<evidence type="ECO:0000313" key="2">
    <source>
        <dbReference type="EMBL" id="AND70487.1"/>
    </source>
</evidence>
<dbReference type="Pfam" id="PF01965">
    <property type="entry name" value="DJ-1_PfpI"/>
    <property type="match status" value="1"/>
</dbReference>
<name>A0A160N3X0_9GAMM</name>
<dbReference type="SUPFAM" id="SSF52317">
    <property type="entry name" value="Class I glutamine amidotransferase-like"/>
    <property type="match status" value="1"/>
</dbReference>
<reference evidence="2 3" key="1">
    <citation type="submission" date="2016-02" db="EMBL/GenBank/DDBJ databases">
        <title>Complete genome sequencing and analysis of ATSB10, Dyella thiooxydans isolated from rhizosphere soil of sunflower (Helianthus annuus L.).</title>
        <authorList>
            <person name="Lee Y."/>
            <person name="Hwangbo K."/>
            <person name="Chung H."/>
            <person name="Yoo J."/>
            <person name="Kim K.Y."/>
            <person name="Sa T.M."/>
            <person name="Um Y."/>
            <person name="Madhaiyan M."/>
        </authorList>
    </citation>
    <scope>NUCLEOTIDE SEQUENCE [LARGE SCALE GENOMIC DNA]</scope>
    <source>
        <strain evidence="2 3">ATSB10</strain>
    </source>
</reference>
<dbReference type="RefSeq" id="WP_063673513.1">
    <property type="nucleotide sequence ID" value="NZ_CP014841.1"/>
</dbReference>
<organism evidence="2 3">
    <name type="scientific">Dyella thiooxydans</name>
    <dbReference type="NCBI Taxonomy" id="445710"/>
    <lineage>
        <taxon>Bacteria</taxon>
        <taxon>Pseudomonadati</taxon>
        <taxon>Pseudomonadota</taxon>
        <taxon>Gammaproteobacteria</taxon>
        <taxon>Lysobacterales</taxon>
        <taxon>Rhodanobacteraceae</taxon>
        <taxon>Dyella</taxon>
    </lineage>
</organism>
<evidence type="ECO:0000313" key="3">
    <source>
        <dbReference type="Proteomes" id="UP000077255"/>
    </source>
</evidence>
<dbReference type="GO" id="GO:0006355">
    <property type="term" value="P:regulation of DNA-templated transcription"/>
    <property type="evidence" value="ECO:0007669"/>
    <property type="project" value="TreeGrafter"/>
</dbReference>